<evidence type="ECO:0000313" key="2">
    <source>
        <dbReference type="EMBL" id="MEE1943567.1"/>
    </source>
</evidence>
<dbReference type="RefSeq" id="WP_330105978.1">
    <property type="nucleotide sequence ID" value="NZ_JAZDQT010000001.1"/>
</dbReference>
<gene>
    <name evidence="2" type="ORF">VRU48_00510</name>
</gene>
<feature type="signal peptide" evidence="1">
    <location>
        <begin position="1"/>
        <end position="21"/>
    </location>
</feature>
<name>A0ABU7I2D8_9SPHI</name>
<keyword evidence="3" id="KW-1185">Reference proteome</keyword>
<feature type="chain" id="PRO_5045333475" description="DUF4840 domain-containing protein" evidence="1">
    <location>
        <begin position="22"/>
        <end position="179"/>
    </location>
</feature>
<accession>A0ABU7I2D8</accession>
<comment type="caution">
    <text evidence="2">The sequence shown here is derived from an EMBL/GenBank/DDBJ whole genome shotgun (WGS) entry which is preliminary data.</text>
</comment>
<sequence>MKKLAIMLLVAVLAACSNKKATENTNSSTIFIEQKVNEFIAENPDWTKDQATQDATTDKFKHWAINLSNEPEFLKDMPLKLKSLTDTLVSGQTFKLATFVGYNDNARPKGSLLNYIQLQINGIMPDDIVKTVAIDKNYTLTGNLYKQGKRADVKFVNVADFKGYDVGKYTFSITAVKPL</sequence>
<reference evidence="2 3" key="1">
    <citation type="submission" date="2024-01" db="EMBL/GenBank/DDBJ databases">
        <title>Pedobacter sp. nov., isolated from fresh soil.</title>
        <authorList>
            <person name="Le N.T.T."/>
        </authorList>
    </citation>
    <scope>NUCLEOTIDE SEQUENCE [LARGE SCALE GENOMIC DNA]</scope>
    <source>
        <strain evidence="2 3">KR3-3</strain>
    </source>
</reference>
<proteinExistence type="predicted"/>
<evidence type="ECO:0000313" key="3">
    <source>
        <dbReference type="Proteomes" id="UP001336835"/>
    </source>
</evidence>
<protein>
    <recommendedName>
        <fullName evidence="4">DUF4840 domain-containing protein</fullName>
    </recommendedName>
</protein>
<dbReference type="Proteomes" id="UP001336835">
    <property type="component" value="Unassembled WGS sequence"/>
</dbReference>
<evidence type="ECO:0008006" key="4">
    <source>
        <dbReference type="Google" id="ProtNLM"/>
    </source>
</evidence>
<organism evidence="2 3">
    <name type="scientific">Pedobacter albus</name>
    <dbReference type="NCBI Taxonomy" id="3113905"/>
    <lineage>
        <taxon>Bacteria</taxon>
        <taxon>Pseudomonadati</taxon>
        <taxon>Bacteroidota</taxon>
        <taxon>Sphingobacteriia</taxon>
        <taxon>Sphingobacteriales</taxon>
        <taxon>Sphingobacteriaceae</taxon>
        <taxon>Pedobacter</taxon>
    </lineage>
</organism>
<dbReference type="PROSITE" id="PS51257">
    <property type="entry name" value="PROKAR_LIPOPROTEIN"/>
    <property type="match status" value="1"/>
</dbReference>
<evidence type="ECO:0000256" key="1">
    <source>
        <dbReference type="SAM" id="SignalP"/>
    </source>
</evidence>
<dbReference type="EMBL" id="JAZDQT010000001">
    <property type="protein sequence ID" value="MEE1943567.1"/>
    <property type="molecule type" value="Genomic_DNA"/>
</dbReference>
<keyword evidence="1" id="KW-0732">Signal</keyword>